<comment type="similarity">
    <text evidence="1 6">Belongs to the peptidase C14A family.</text>
</comment>
<dbReference type="PANTHER" id="PTHR10454">
    <property type="entry name" value="CASPASE"/>
    <property type="match status" value="1"/>
</dbReference>
<gene>
    <name evidence="10" type="ORF">PHAECO_LOCUS11621</name>
</gene>
<keyword evidence="4" id="KW-0788">Thiol protease</keyword>
<evidence type="ECO:0000256" key="5">
    <source>
        <dbReference type="ARBA" id="ARBA00023145"/>
    </source>
</evidence>
<dbReference type="GO" id="GO:0006508">
    <property type="term" value="P:proteolysis"/>
    <property type="evidence" value="ECO:0007669"/>
    <property type="project" value="UniProtKB-KW"/>
</dbReference>
<evidence type="ECO:0000256" key="4">
    <source>
        <dbReference type="ARBA" id="ARBA00022807"/>
    </source>
</evidence>
<evidence type="ECO:0000256" key="1">
    <source>
        <dbReference type="ARBA" id="ARBA00010134"/>
    </source>
</evidence>
<dbReference type="PANTHER" id="PTHR10454:SF232">
    <property type="entry name" value="AT03047P-RELATED"/>
    <property type="match status" value="1"/>
</dbReference>
<dbReference type="GO" id="GO:0004197">
    <property type="term" value="F:cysteine-type endopeptidase activity"/>
    <property type="evidence" value="ECO:0007669"/>
    <property type="project" value="InterPro"/>
</dbReference>
<dbReference type="GO" id="GO:0043525">
    <property type="term" value="P:positive regulation of neuron apoptotic process"/>
    <property type="evidence" value="ECO:0007669"/>
    <property type="project" value="TreeGrafter"/>
</dbReference>
<protein>
    <recommendedName>
        <fullName evidence="12">Caspase</fullName>
    </recommendedName>
</protein>
<keyword evidence="2" id="KW-0645">Protease</keyword>
<dbReference type="PRINTS" id="PR00376">
    <property type="entry name" value="IL1BCENZYME"/>
</dbReference>
<dbReference type="InterPro" id="IPR001309">
    <property type="entry name" value="Pept_C14_p20"/>
</dbReference>
<dbReference type="GO" id="GO:0006915">
    <property type="term" value="P:apoptotic process"/>
    <property type="evidence" value="ECO:0007669"/>
    <property type="project" value="TreeGrafter"/>
</dbReference>
<keyword evidence="11" id="KW-1185">Reference proteome</keyword>
<dbReference type="PROSITE" id="PS01121">
    <property type="entry name" value="CASPASE_HIS"/>
    <property type="match status" value="1"/>
</dbReference>
<evidence type="ECO:0000256" key="7">
    <source>
        <dbReference type="SAM" id="MobiDB-lite"/>
    </source>
</evidence>
<dbReference type="InterPro" id="IPR016129">
    <property type="entry name" value="Caspase_his_AS"/>
</dbReference>
<dbReference type="OrthoDB" id="6116485at2759"/>
<dbReference type="PROSITE" id="PS50208">
    <property type="entry name" value="CASPASE_P20"/>
    <property type="match status" value="1"/>
</dbReference>
<dbReference type="CDD" id="cd00032">
    <property type="entry name" value="CASc"/>
    <property type="match status" value="1"/>
</dbReference>
<dbReference type="Proteomes" id="UP001153737">
    <property type="component" value="Chromosome 8"/>
</dbReference>
<feature type="domain" description="Caspase family p20" evidence="9">
    <location>
        <begin position="87"/>
        <end position="210"/>
    </location>
</feature>
<dbReference type="InterPro" id="IPR002138">
    <property type="entry name" value="Pept_C14_p10"/>
</dbReference>
<dbReference type="PROSITE" id="PS50207">
    <property type="entry name" value="CASPASE_P10"/>
    <property type="match status" value="1"/>
</dbReference>
<sequence length="350" mass="40478">MLRFYKQKIFISFSVSSQYPAHNNNNNNNNMDNLDGNCIGRSGNNRNYNDSPDSPDFSPDTNSPLPRGTALMSSSRDAMYYNMNRKIRGLAFIFNHQKYEDPVENPERKGTDVDARKLESCFRKLDFDVHLFNDLRLEEIEFQVDFAVQTDHNKYDCFVMVVLSHGDVDKLSAKDQNYNPKEVLFDRFTSDKCLSLAGKPKLFFIQACQGGGLDYGIRLVDRKISRTEHDGLRSPYRIPVLADFLIMYATCEGQYAFRNTHTGSFFITVLCEELGRLSHTENLLTILTVVIRRVAVEFVSNNEIYKDYHDRKQVPYFHSALTRLVRFQRDYILDNNNGQPGAEFISTKRI</sequence>
<dbReference type="GO" id="GO:0005737">
    <property type="term" value="C:cytoplasm"/>
    <property type="evidence" value="ECO:0007669"/>
    <property type="project" value="TreeGrafter"/>
</dbReference>
<evidence type="ECO:0000259" key="9">
    <source>
        <dbReference type="PROSITE" id="PS50208"/>
    </source>
</evidence>
<reference evidence="10" key="2">
    <citation type="submission" date="2022-10" db="EMBL/GenBank/DDBJ databases">
        <authorList>
            <consortium name="ENA_rothamsted_submissions"/>
            <consortium name="culmorum"/>
            <person name="King R."/>
        </authorList>
    </citation>
    <scope>NUCLEOTIDE SEQUENCE</scope>
</reference>
<evidence type="ECO:0000256" key="6">
    <source>
        <dbReference type="RuleBase" id="RU003971"/>
    </source>
</evidence>
<organism evidence="10 11">
    <name type="scientific">Phaedon cochleariae</name>
    <name type="common">Mustard beetle</name>
    <dbReference type="NCBI Taxonomy" id="80249"/>
    <lineage>
        <taxon>Eukaryota</taxon>
        <taxon>Metazoa</taxon>
        <taxon>Ecdysozoa</taxon>
        <taxon>Arthropoda</taxon>
        <taxon>Hexapoda</taxon>
        <taxon>Insecta</taxon>
        <taxon>Pterygota</taxon>
        <taxon>Neoptera</taxon>
        <taxon>Endopterygota</taxon>
        <taxon>Coleoptera</taxon>
        <taxon>Polyphaga</taxon>
        <taxon>Cucujiformia</taxon>
        <taxon>Chrysomeloidea</taxon>
        <taxon>Chrysomelidae</taxon>
        <taxon>Chrysomelinae</taxon>
        <taxon>Chrysomelini</taxon>
        <taxon>Phaedon</taxon>
    </lineage>
</organism>
<dbReference type="InterPro" id="IPR011600">
    <property type="entry name" value="Pept_C14_caspase"/>
</dbReference>
<dbReference type="EMBL" id="OU896714">
    <property type="protein sequence ID" value="CAH1178888.1"/>
    <property type="molecule type" value="Genomic_DNA"/>
</dbReference>
<dbReference type="PROSITE" id="PS01122">
    <property type="entry name" value="CASPASE_CYS"/>
    <property type="match status" value="1"/>
</dbReference>
<evidence type="ECO:0000256" key="2">
    <source>
        <dbReference type="ARBA" id="ARBA00022670"/>
    </source>
</evidence>
<dbReference type="Gene3D" id="3.40.50.1460">
    <property type="match status" value="1"/>
</dbReference>
<feature type="compositionally biased region" description="Low complexity" evidence="7">
    <location>
        <begin position="50"/>
        <end position="64"/>
    </location>
</feature>
<name>A0A9P0DUE8_PHACE</name>
<evidence type="ECO:0000313" key="11">
    <source>
        <dbReference type="Proteomes" id="UP001153737"/>
    </source>
</evidence>
<keyword evidence="5" id="KW-0865">Zymogen</keyword>
<evidence type="ECO:0008006" key="12">
    <source>
        <dbReference type="Google" id="ProtNLM"/>
    </source>
</evidence>
<dbReference type="Pfam" id="PF00656">
    <property type="entry name" value="Peptidase_C14"/>
    <property type="match status" value="1"/>
</dbReference>
<evidence type="ECO:0000259" key="8">
    <source>
        <dbReference type="PROSITE" id="PS50207"/>
    </source>
</evidence>
<evidence type="ECO:0000256" key="3">
    <source>
        <dbReference type="ARBA" id="ARBA00022801"/>
    </source>
</evidence>
<reference evidence="10" key="1">
    <citation type="submission" date="2022-01" db="EMBL/GenBank/DDBJ databases">
        <authorList>
            <person name="King R."/>
        </authorList>
    </citation>
    <scope>NUCLEOTIDE SEQUENCE</scope>
</reference>
<proteinExistence type="inferred from homology"/>
<dbReference type="InterPro" id="IPR002398">
    <property type="entry name" value="Pept_C14"/>
</dbReference>
<accession>A0A9P0DUE8</accession>
<feature type="region of interest" description="Disordered" evidence="7">
    <location>
        <begin position="24"/>
        <end position="70"/>
    </location>
</feature>
<dbReference type="AlphaFoldDB" id="A0A9P0DUE8"/>
<dbReference type="InterPro" id="IPR029030">
    <property type="entry name" value="Caspase-like_dom_sf"/>
</dbReference>
<dbReference type="InterPro" id="IPR033139">
    <property type="entry name" value="Caspase_cys_AS"/>
</dbReference>
<dbReference type="SMART" id="SM00115">
    <property type="entry name" value="CASc"/>
    <property type="match status" value="1"/>
</dbReference>
<dbReference type="InterPro" id="IPR015917">
    <property type="entry name" value="Pept_C14A"/>
</dbReference>
<dbReference type="SUPFAM" id="SSF52129">
    <property type="entry name" value="Caspase-like"/>
    <property type="match status" value="1"/>
</dbReference>
<evidence type="ECO:0000313" key="10">
    <source>
        <dbReference type="EMBL" id="CAH1178888.1"/>
    </source>
</evidence>
<keyword evidence="3" id="KW-0378">Hydrolase</keyword>
<feature type="domain" description="Caspase family p10" evidence="8">
    <location>
        <begin position="234"/>
        <end position="329"/>
    </location>
</feature>